<dbReference type="Pfam" id="PF00107">
    <property type="entry name" value="ADH_zinc_N"/>
    <property type="match status" value="1"/>
</dbReference>
<dbReference type="PROSITE" id="PS00059">
    <property type="entry name" value="ADH_ZINC"/>
    <property type="match status" value="1"/>
</dbReference>
<feature type="non-terminal residue" evidence="7">
    <location>
        <position position="1"/>
    </location>
</feature>
<dbReference type="VEuPathDB" id="CryptoDB:GY17_00001456"/>
<dbReference type="FunFam" id="3.40.50.720:FF:000022">
    <property type="entry name" value="Cinnamyl alcohol dehydrogenase"/>
    <property type="match status" value="1"/>
</dbReference>
<keyword evidence="4" id="KW-0560">Oxidoreductase</keyword>
<dbReference type="InterPro" id="IPR020843">
    <property type="entry name" value="ER"/>
</dbReference>
<dbReference type="AlphaFoldDB" id="A0A0S4TGK2"/>
<keyword evidence="2 5" id="KW-0479">Metal-binding</keyword>
<dbReference type="InterPro" id="IPR013149">
    <property type="entry name" value="ADH-like_C"/>
</dbReference>
<dbReference type="VEuPathDB" id="CryptoDB:Chro.50110"/>
<comment type="cofactor">
    <cofactor evidence="1 5">
        <name>Zn(2+)</name>
        <dbReference type="ChEBI" id="CHEBI:29105"/>
    </cofactor>
</comment>
<evidence type="ECO:0000256" key="5">
    <source>
        <dbReference type="RuleBase" id="RU361277"/>
    </source>
</evidence>
<sequence length="365" mass="40101">LNIIFIEQQFKMAVYESKAYAALGPSQDLVPHKYEIKSYEANEAKIKVLYCGICHSDVHQVKNEWFPGIFPMVPGHEIIGIVEEIGENVTKVKVGDCVGIGCIVDSCMSCNACKDGYEQFCGSLSLTYNGRYKNGMNTYGGYGTYVTCNEHFLLKIPENLDKAAAAPLLCAGVTVYSPMIRNKMNRPGFKLAVVGLGGLGHMAVKFGVSFGCEVAVITRSESKKEYALAMGAKHFIKFDDPEALEKFSGYFDGIIDTVSGKRSVENLLRLLSYHGVMACVGAPPAGETSEFNSFSVIFGEKTITGGNIGNIEITQQMLNYCGEHNITSTIELIKLNQVNEAYEKMLRSDVKFRFVIDVANSQDQV</sequence>
<name>A0A0S4TGK2_CRYHO</name>
<dbReference type="InterPro" id="IPR013154">
    <property type="entry name" value="ADH-like_N"/>
</dbReference>
<reference evidence="7" key="1">
    <citation type="submission" date="2015-08" db="EMBL/GenBank/DDBJ databases">
        <authorList>
            <person name="Babu N.S."/>
            <person name="Beckwith C.J."/>
            <person name="Beseler K.G."/>
            <person name="Brison A."/>
            <person name="Carone J.V."/>
            <person name="Caskin T.P."/>
            <person name="Diamond M."/>
            <person name="Durham M.E."/>
            <person name="Foxe J.M."/>
            <person name="Go M."/>
            <person name="Henderson B.A."/>
            <person name="Jones I.B."/>
            <person name="McGettigan J.A."/>
            <person name="Micheletti S.J."/>
            <person name="Nasrallah M.E."/>
            <person name="Ortiz D."/>
            <person name="Piller C.R."/>
            <person name="Privatt S.R."/>
            <person name="Schneider S.L."/>
            <person name="Sharp S."/>
            <person name="Smith T.C."/>
            <person name="Stanton J.D."/>
            <person name="Ullery H.E."/>
            <person name="Wilson R.J."/>
            <person name="Serrano M.G."/>
            <person name="Buck G."/>
            <person name="Lee V."/>
            <person name="Wang Y."/>
            <person name="Carvalho R."/>
            <person name="Voegtly L."/>
            <person name="Shi R."/>
            <person name="Duckworth R."/>
            <person name="Johnson A."/>
            <person name="Loviza R."/>
            <person name="Walstead R."/>
            <person name="Shah Z."/>
            <person name="Kiflezghi M."/>
            <person name="Wade K."/>
            <person name="Ball S.L."/>
            <person name="Bradley K.W."/>
            <person name="Asai D.J."/>
            <person name="Bowman C.A."/>
            <person name="Russell D.A."/>
            <person name="Pope W.H."/>
            <person name="Jacobs-Sera D."/>
            <person name="Hendrix R.W."/>
            <person name="Hatfull G.F."/>
        </authorList>
    </citation>
    <scope>NUCLEOTIDE SEQUENCE [LARGE SCALE GENOMIC DNA]</scope>
</reference>
<comment type="similarity">
    <text evidence="5">Belongs to the zinc-containing alcohol dehydrogenase family.</text>
</comment>
<dbReference type="InterPro" id="IPR011032">
    <property type="entry name" value="GroES-like_sf"/>
</dbReference>
<dbReference type="CDD" id="cd05283">
    <property type="entry name" value="CAD1"/>
    <property type="match status" value="1"/>
</dbReference>
<evidence type="ECO:0000313" key="7">
    <source>
        <dbReference type="EMBL" id="CUV06255.1"/>
    </source>
</evidence>
<dbReference type="Proteomes" id="UP000199752">
    <property type="component" value="Chromosome 5"/>
</dbReference>
<dbReference type="SMART" id="SM00829">
    <property type="entry name" value="PKS_ER"/>
    <property type="match status" value="1"/>
</dbReference>
<dbReference type="VEuPathDB" id="CryptoDB:CHUDEA5_2670"/>
<dbReference type="SUPFAM" id="SSF50129">
    <property type="entry name" value="GroES-like"/>
    <property type="match status" value="1"/>
</dbReference>
<evidence type="ECO:0000256" key="4">
    <source>
        <dbReference type="ARBA" id="ARBA00023002"/>
    </source>
</evidence>
<feature type="domain" description="Enoyl reductase (ER)" evidence="6">
    <location>
        <begin position="24"/>
        <end position="356"/>
    </location>
</feature>
<evidence type="ECO:0000256" key="2">
    <source>
        <dbReference type="ARBA" id="ARBA00022723"/>
    </source>
</evidence>
<dbReference type="Gene3D" id="3.90.180.10">
    <property type="entry name" value="Medium-chain alcohol dehydrogenases, catalytic domain"/>
    <property type="match status" value="1"/>
</dbReference>
<evidence type="ECO:0000256" key="1">
    <source>
        <dbReference type="ARBA" id="ARBA00001947"/>
    </source>
</evidence>
<evidence type="ECO:0000256" key="3">
    <source>
        <dbReference type="ARBA" id="ARBA00022833"/>
    </source>
</evidence>
<proteinExistence type="inferred from homology"/>
<dbReference type="GO" id="GO:0016616">
    <property type="term" value="F:oxidoreductase activity, acting on the CH-OH group of donors, NAD or NADP as acceptor"/>
    <property type="evidence" value="ECO:0007669"/>
    <property type="project" value="InterPro"/>
</dbReference>
<accession>A0A0S4TGK2</accession>
<dbReference type="InterPro" id="IPR002328">
    <property type="entry name" value="ADH_Zn_CS"/>
</dbReference>
<dbReference type="PANTHER" id="PTHR42683">
    <property type="entry name" value="ALDEHYDE REDUCTASE"/>
    <property type="match status" value="1"/>
</dbReference>
<dbReference type="SUPFAM" id="SSF51735">
    <property type="entry name" value="NAD(P)-binding Rossmann-fold domains"/>
    <property type="match status" value="1"/>
</dbReference>
<evidence type="ECO:0000259" key="6">
    <source>
        <dbReference type="SMART" id="SM00829"/>
    </source>
</evidence>
<organism evidence="7">
    <name type="scientific">Cryptosporidium hominis</name>
    <dbReference type="NCBI Taxonomy" id="237895"/>
    <lineage>
        <taxon>Eukaryota</taxon>
        <taxon>Sar</taxon>
        <taxon>Alveolata</taxon>
        <taxon>Apicomplexa</taxon>
        <taxon>Conoidasida</taxon>
        <taxon>Coccidia</taxon>
        <taxon>Eucoccidiorida</taxon>
        <taxon>Eimeriorina</taxon>
        <taxon>Cryptosporidiidae</taxon>
        <taxon>Cryptosporidium</taxon>
    </lineage>
</organism>
<dbReference type="VEuPathDB" id="CryptoDB:ChTU502y2012_392g0090"/>
<dbReference type="Pfam" id="PF08240">
    <property type="entry name" value="ADH_N"/>
    <property type="match status" value="1"/>
</dbReference>
<dbReference type="Gene3D" id="3.40.50.720">
    <property type="entry name" value="NAD(P)-binding Rossmann-like Domain"/>
    <property type="match status" value="1"/>
</dbReference>
<dbReference type="GO" id="GO:0008270">
    <property type="term" value="F:zinc ion binding"/>
    <property type="evidence" value="ECO:0007669"/>
    <property type="project" value="InterPro"/>
</dbReference>
<dbReference type="InterPro" id="IPR036291">
    <property type="entry name" value="NAD(P)-bd_dom_sf"/>
</dbReference>
<keyword evidence="3 5" id="KW-0862">Zinc</keyword>
<dbReference type="InterPro" id="IPR047109">
    <property type="entry name" value="CAD-like"/>
</dbReference>
<dbReference type="EMBL" id="LN877951">
    <property type="protein sequence ID" value="CUV06255.1"/>
    <property type="molecule type" value="Genomic_DNA"/>
</dbReference>
<protein>
    <recommendedName>
        <fullName evidence="6">Enoyl reductase (ER) domain-containing protein</fullName>
    </recommendedName>
</protein>
<gene>
    <name evidence="7" type="ORF">CHUDEA5_2670</name>
</gene>